<dbReference type="PANTHER" id="PTHR30153">
    <property type="entry name" value="REPLICATIVE DNA HELICASE DNAB"/>
    <property type="match status" value="1"/>
</dbReference>
<evidence type="ECO:0000256" key="12">
    <source>
        <dbReference type="NCBIfam" id="TIGR00665"/>
    </source>
</evidence>
<dbReference type="InterPro" id="IPR007692">
    <property type="entry name" value="DNA_helicase_DnaB"/>
</dbReference>
<dbReference type="Gene3D" id="1.10.860.10">
    <property type="entry name" value="DNAb Helicase, Chain A"/>
    <property type="match status" value="1"/>
</dbReference>
<dbReference type="PROSITE" id="PS51199">
    <property type="entry name" value="SF4_HELICASE"/>
    <property type="match status" value="1"/>
</dbReference>
<keyword evidence="7 13" id="KW-0067">ATP-binding</keyword>
<dbReference type="GO" id="GO:0016787">
    <property type="term" value="F:hydrolase activity"/>
    <property type="evidence" value="ECO:0007669"/>
    <property type="project" value="UniProtKB-KW"/>
</dbReference>
<dbReference type="SUPFAM" id="SSF52540">
    <property type="entry name" value="P-loop containing nucleoside triphosphate hydrolases"/>
    <property type="match status" value="1"/>
</dbReference>
<keyword evidence="9" id="KW-0413">Isomerase</keyword>
<dbReference type="FunFam" id="1.10.860.10:FF:000001">
    <property type="entry name" value="Replicative DNA helicase"/>
    <property type="match status" value="1"/>
</dbReference>
<evidence type="ECO:0000256" key="6">
    <source>
        <dbReference type="ARBA" id="ARBA00022806"/>
    </source>
</evidence>
<name>A0A1C2FZ05_9GAMM</name>
<keyword evidence="15" id="KW-1185">Reference proteome</keyword>
<keyword evidence="3 13" id="KW-0235">DNA replication</keyword>
<dbReference type="SUPFAM" id="SSF48024">
    <property type="entry name" value="N-terminal domain of DnaB helicase"/>
    <property type="match status" value="1"/>
</dbReference>
<dbReference type="OrthoDB" id="9773982at2"/>
<keyword evidence="4 13" id="KW-0547">Nucleotide-binding</keyword>
<dbReference type="InterPro" id="IPR003593">
    <property type="entry name" value="AAA+_ATPase"/>
</dbReference>
<evidence type="ECO:0000256" key="10">
    <source>
        <dbReference type="ARBA" id="ARBA00044932"/>
    </source>
</evidence>
<keyword evidence="2 13" id="KW-0639">Primosome</keyword>
<dbReference type="GO" id="GO:0042802">
    <property type="term" value="F:identical protein binding"/>
    <property type="evidence" value="ECO:0007669"/>
    <property type="project" value="UniProtKB-ARBA"/>
</dbReference>
<comment type="catalytic activity">
    <reaction evidence="11 13">
        <text>ATP + H2O = ADP + phosphate + H(+)</text>
        <dbReference type="Rhea" id="RHEA:13065"/>
        <dbReference type="ChEBI" id="CHEBI:15377"/>
        <dbReference type="ChEBI" id="CHEBI:15378"/>
        <dbReference type="ChEBI" id="CHEBI:30616"/>
        <dbReference type="ChEBI" id="CHEBI:43474"/>
        <dbReference type="ChEBI" id="CHEBI:456216"/>
        <dbReference type="EC" id="5.6.2.3"/>
    </reaction>
</comment>
<organism evidence="14 15">
    <name type="scientific">Acidiferrobacter thiooxydans</name>
    <dbReference type="NCBI Taxonomy" id="163359"/>
    <lineage>
        <taxon>Bacteria</taxon>
        <taxon>Pseudomonadati</taxon>
        <taxon>Pseudomonadota</taxon>
        <taxon>Gammaproteobacteria</taxon>
        <taxon>Acidiferrobacterales</taxon>
        <taxon>Acidiferrobacteraceae</taxon>
        <taxon>Acidiferrobacter</taxon>
    </lineage>
</organism>
<proteinExistence type="inferred from homology"/>
<keyword evidence="5 13" id="KW-0378">Hydrolase</keyword>
<dbReference type="SMART" id="SM00382">
    <property type="entry name" value="AAA"/>
    <property type="match status" value="1"/>
</dbReference>
<dbReference type="InterPro" id="IPR016136">
    <property type="entry name" value="DNA_helicase_N/primase_C"/>
</dbReference>
<dbReference type="InterPro" id="IPR007693">
    <property type="entry name" value="DNA_helicase_DnaB-like_N"/>
</dbReference>
<evidence type="ECO:0000256" key="7">
    <source>
        <dbReference type="ARBA" id="ARBA00022840"/>
    </source>
</evidence>
<keyword evidence="8 13" id="KW-0238">DNA-binding</keyword>
<dbReference type="GO" id="GO:0043139">
    <property type="term" value="F:5'-3' DNA helicase activity"/>
    <property type="evidence" value="ECO:0007669"/>
    <property type="project" value="UniProtKB-EC"/>
</dbReference>
<evidence type="ECO:0000256" key="8">
    <source>
        <dbReference type="ARBA" id="ARBA00023125"/>
    </source>
</evidence>
<evidence type="ECO:0000256" key="4">
    <source>
        <dbReference type="ARBA" id="ARBA00022741"/>
    </source>
</evidence>
<dbReference type="AlphaFoldDB" id="A0A1C2FZ05"/>
<sequence>MEPRVRVAPQSLEAEQAVLGGLLLDAGAWDRIADRISEVDFYRREHQTIFAAVAGLHEDGRPVDIVTVSERLGAGPLEAVGGLGYLGALAENTPSANNIQAYADIVRERALVRRLIEVVNDIGDKAYQPEGRSAVELLDYAERGVFAITESGSRRGGFRPLKTLLTAAVDRIDTLFRSNSTITGVATGFTDLDNMTSGLQPGDLVIVAGRPSMGKTAFALNIAENAAVGLKLPVAIFSLEMPGEQLAMRLMSSLGRINAHRLRTGKLEDEDWPRLTSAVGMLAEASVYIDDTPALTPMELRARSRRLMREHGLGLIVVDYLQLMQASESTENRATEISGITRSLKGLAKELNVPLVALSQLNRSLEQRPNKRPVMSDLRESGAIEQDADVIFFIYRDEVYNEESEDKGTAEIIIGKQRNGPIGKARLTYLGEYTRFENHADAHAYDGSYA</sequence>
<evidence type="ECO:0000256" key="11">
    <source>
        <dbReference type="ARBA" id="ARBA00048954"/>
    </source>
</evidence>
<keyword evidence="6 13" id="KW-0347">Helicase</keyword>
<dbReference type="STRING" id="163359.A9R16_02570"/>
<dbReference type="EMBL" id="PSYR01000002">
    <property type="protein sequence ID" value="RCN57165.1"/>
    <property type="molecule type" value="Genomic_DNA"/>
</dbReference>
<dbReference type="PANTHER" id="PTHR30153:SF2">
    <property type="entry name" value="REPLICATIVE DNA HELICASE"/>
    <property type="match status" value="1"/>
</dbReference>
<evidence type="ECO:0000256" key="13">
    <source>
        <dbReference type="RuleBase" id="RU362085"/>
    </source>
</evidence>
<dbReference type="EC" id="5.6.2.3" evidence="12 13"/>
<protein>
    <recommendedName>
        <fullName evidence="12 13">Replicative DNA helicase</fullName>
        <ecNumber evidence="12 13">5.6.2.3</ecNumber>
    </recommendedName>
</protein>
<reference evidence="14 15" key="1">
    <citation type="submission" date="2018-02" db="EMBL/GenBank/DDBJ databases">
        <title>Insights into the biology of acidophilic members of the Acidiferrobacteraceae family derived from comparative genomic analyses.</title>
        <authorList>
            <person name="Issotta F."/>
            <person name="Thyssen C."/>
            <person name="Mena C."/>
            <person name="Moya A."/>
            <person name="Bellenberg S."/>
            <person name="Sproer C."/>
            <person name="Covarrubias P.C."/>
            <person name="Sand W."/>
            <person name="Quatrini R."/>
            <person name="Vera M."/>
        </authorList>
    </citation>
    <scope>NUCLEOTIDE SEQUENCE [LARGE SCALE GENOMIC DNA]</scope>
    <source>
        <strain evidence="15">m-1</strain>
    </source>
</reference>
<evidence type="ECO:0000256" key="2">
    <source>
        <dbReference type="ARBA" id="ARBA00022515"/>
    </source>
</evidence>
<evidence type="ECO:0000256" key="1">
    <source>
        <dbReference type="ARBA" id="ARBA00008428"/>
    </source>
</evidence>
<dbReference type="GO" id="GO:0005829">
    <property type="term" value="C:cytosol"/>
    <property type="evidence" value="ECO:0007669"/>
    <property type="project" value="TreeGrafter"/>
</dbReference>
<dbReference type="InterPro" id="IPR007694">
    <property type="entry name" value="DNA_helicase_DnaB-like_C"/>
</dbReference>
<dbReference type="InterPro" id="IPR027417">
    <property type="entry name" value="P-loop_NTPase"/>
</dbReference>
<comment type="caution">
    <text evidence="14">The sequence shown here is derived from an EMBL/GenBank/DDBJ whole genome shotgun (WGS) entry which is preliminary data.</text>
</comment>
<comment type="function">
    <text evidence="10 13">The main replicative DNA helicase, it participates in initiation and elongation during chromosome replication. Travels ahead of the DNA replisome, separating dsDNA into templates for DNA synthesis. A processive ATP-dependent 5'-3' DNA helicase it has DNA-dependent ATPase activity.</text>
</comment>
<evidence type="ECO:0000313" key="15">
    <source>
        <dbReference type="Proteomes" id="UP000253250"/>
    </source>
</evidence>
<evidence type="ECO:0000256" key="5">
    <source>
        <dbReference type="ARBA" id="ARBA00022801"/>
    </source>
</evidence>
<dbReference type="InterPro" id="IPR036185">
    <property type="entry name" value="DNA_heli_DnaB-like_N_sf"/>
</dbReference>
<dbReference type="Pfam" id="PF03796">
    <property type="entry name" value="DnaB_C"/>
    <property type="match status" value="1"/>
</dbReference>
<dbReference type="Pfam" id="PF00772">
    <property type="entry name" value="DnaB"/>
    <property type="match status" value="1"/>
</dbReference>
<dbReference type="NCBIfam" id="TIGR00665">
    <property type="entry name" value="DnaB"/>
    <property type="match status" value="1"/>
</dbReference>
<dbReference type="NCBIfam" id="NF004384">
    <property type="entry name" value="PRK05748.1"/>
    <property type="match status" value="1"/>
</dbReference>
<dbReference type="GO" id="GO:0005524">
    <property type="term" value="F:ATP binding"/>
    <property type="evidence" value="ECO:0007669"/>
    <property type="project" value="UniProtKB-UniRule"/>
</dbReference>
<evidence type="ECO:0000256" key="9">
    <source>
        <dbReference type="ARBA" id="ARBA00023235"/>
    </source>
</evidence>
<accession>A0A1C2FZ05</accession>
<dbReference type="GO" id="GO:1990077">
    <property type="term" value="C:primosome complex"/>
    <property type="evidence" value="ECO:0007669"/>
    <property type="project" value="UniProtKB-UniRule"/>
</dbReference>
<dbReference type="FunFam" id="3.40.50.300:FF:000076">
    <property type="entry name" value="Replicative DNA helicase"/>
    <property type="match status" value="1"/>
</dbReference>
<dbReference type="Gene3D" id="3.40.50.300">
    <property type="entry name" value="P-loop containing nucleotide triphosphate hydrolases"/>
    <property type="match status" value="1"/>
</dbReference>
<gene>
    <name evidence="14" type="ORF">C4900_09675</name>
</gene>
<dbReference type="GO" id="GO:0003677">
    <property type="term" value="F:DNA binding"/>
    <property type="evidence" value="ECO:0007669"/>
    <property type="project" value="UniProtKB-UniRule"/>
</dbReference>
<comment type="similarity">
    <text evidence="1 13">Belongs to the helicase family. DnaB subfamily.</text>
</comment>
<dbReference type="CDD" id="cd00984">
    <property type="entry name" value="DnaB_C"/>
    <property type="match status" value="1"/>
</dbReference>
<dbReference type="GO" id="GO:0006269">
    <property type="term" value="P:DNA replication, synthesis of primer"/>
    <property type="evidence" value="ECO:0007669"/>
    <property type="project" value="UniProtKB-UniRule"/>
</dbReference>
<evidence type="ECO:0000256" key="3">
    <source>
        <dbReference type="ARBA" id="ARBA00022705"/>
    </source>
</evidence>
<dbReference type="Proteomes" id="UP000253250">
    <property type="component" value="Unassembled WGS sequence"/>
</dbReference>
<evidence type="ECO:0000313" key="14">
    <source>
        <dbReference type="EMBL" id="RCN57165.1"/>
    </source>
</evidence>